<evidence type="ECO:0000313" key="7">
    <source>
        <dbReference type="Proteomes" id="UP000195807"/>
    </source>
</evidence>
<gene>
    <name evidence="6" type="ORF">A9D14_10120</name>
</gene>
<dbReference type="InterPro" id="IPR029760">
    <property type="entry name" value="GPX_CS"/>
</dbReference>
<dbReference type="PROSITE" id="PS00460">
    <property type="entry name" value="GLUTATHIONE_PEROXID_1"/>
    <property type="match status" value="1"/>
</dbReference>
<evidence type="ECO:0000256" key="5">
    <source>
        <dbReference type="RuleBase" id="RU000499"/>
    </source>
</evidence>
<dbReference type="KEGG" id="cman:A9D14_10120"/>
<dbReference type="InterPro" id="IPR029759">
    <property type="entry name" value="GPX_AS"/>
</dbReference>
<dbReference type="InterPro" id="IPR000889">
    <property type="entry name" value="Glutathione_peroxidase"/>
</dbReference>
<dbReference type="AlphaFoldDB" id="A0A1Z1FCI2"/>
<dbReference type="FunFam" id="3.40.30.10:FF:000010">
    <property type="entry name" value="Glutathione peroxidase"/>
    <property type="match status" value="1"/>
</dbReference>
<dbReference type="GO" id="GO:0004601">
    <property type="term" value="F:peroxidase activity"/>
    <property type="evidence" value="ECO:0007669"/>
    <property type="project" value="UniProtKB-KW"/>
</dbReference>
<dbReference type="PANTHER" id="PTHR11592:SF78">
    <property type="entry name" value="GLUTATHIONE PEROXIDASE"/>
    <property type="match status" value="1"/>
</dbReference>
<evidence type="ECO:0000256" key="3">
    <source>
        <dbReference type="ARBA" id="ARBA00023002"/>
    </source>
</evidence>
<evidence type="ECO:0000313" key="6">
    <source>
        <dbReference type="EMBL" id="ARU16474.1"/>
    </source>
</evidence>
<keyword evidence="7" id="KW-1185">Reference proteome</keyword>
<proteinExistence type="inferred from homology"/>
<dbReference type="PANTHER" id="PTHR11592">
    <property type="entry name" value="GLUTATHIONE PEROXIDASE"/>
    <property type="match status" value="1"/>
</dbReference>
<evidence type="ECO:0000256" key="4">
    <source>
        <dbReference type="PIRSR" id="PIRSR000303-1"/>
    </source>
</evidence>
<dbReference type="PROSITE" id="PS00763">
    <property type="entry name" value="GLUTATHIONE_PEROXID_2"/>
    <property type="match status" value="1"/>
</dbReference>
<dbReference type="CDD" id="cd00340">
    <property type="entry name" value="GSH_Peroxidase"/>
    <property type="match status" value="1"/>
</dbReference>
<accession>A0A1Z1FCI2</accession>
<keyword evidence="3 5" id="KW-0560">Oxidoreductase</keyword>
<protein>
    <recommendedName>
        <fullName evidence="5">Glutathione peroxidase</fullName>
    </recommendedName>
</protein>
<dbReference type="STRING" id="450378.GCA_001661675_02039"/>
<dbReference type="EMBL" id="CP019602">
    <property type="protein sequence ID" value="ARU16474.1"/>
    <property type="molecule type" value="Genomic_DNA"/>
</dbReference>
<dbReference type="SUPFAM" id="SSF52833">
    <property type="entry name" value="Thioredoxin-like"/>
    <property type="match status" value="1"/>
</dbReference>
<dbReference type="PRINTS" id="PR01011">
    <property type="entry name" value="GLUTPROXDASE"/>
</dbReference>
<dbReference type="OrthoDB" id="9785502at2"/>
<comment type="similarity">
    <text evidence="1 5">Belongs to the glutathione peroxidase family.</text>
</comment>
<dbReference type="PROSITE" id="PS51355">
    <property type="entry name" value="GLUTATHIONE_PEROXID_3"/>
    <property type="match status" value="1"/>
</dbReference>
<dbReference type="Pfam" id="PF00255">
    <property type="entry name" value="GSHPx"/>
    <property type="match status" value="1"/>
</dbReference>
<dbReference type="Gene3D" id="3.40.30.10">
    <property type="entry name" value="Glutaredoxin"/>
    <property type="match status" value="1"/>
</dbReference>
<reference evidence="6 7" key="1">
    <citation type="submission" date="2017-01" db="EMBL/GenBank/DDBJ databases">
        <title>Complete genome sequence of esterase-producing bacterium Croceicoccus marinus E4A9.</title>
        <authorList>
            <person name="Wu Y.-H."/>
            <person name="Cheng H."/>
            <person name="Xu L."/>
            <person name="Huo Y.-Y."/>
            <person name="Wang C.-S."/>
            <person name="Xu X.-W."/>
        </authorList>
    </citation>
    <scope>NUCLEOTIDE SEQUENCE [LARGE SCALE GENOMIC DNA]</scope>
    <source>
        <strain evidence="6 7">E4A9</strain>
    </source>
</reference>
<feature type="active site" evidence="4">
    <location>
        <position position="36"/>
    </location>
</feature>
<dbReference type="Proteomes" id="UP000195807">
    <property type="component" value="Chromosome"/>
</dbReference>
<dbReference type="InterPro" id="IPR036249">
    <property type="entry name" value="Thioredoxin-like_sf"/>
</dbReference>
<sequence>MTGIYDFEAAKPDGSAVPLAEYRGKVLLIVNTASKCGLTPQYEGLEALYRDLQDRGLVVLGFPCNQFAGQEPGSAEEIASFCRLTYDVTFPIFAKIDVNGDDAAPLYRWLKQQAPGVIGTEAIKWNFTKFLVDREGQVVDRFAPTTAPADLRGAIEALL</sequence>
<evidence type="ECO:0000256" key="1">
    <source>
        <dbReference type="ARBA" id="ARBA00006926"/>
    </source>
</evidence>
<keyword evidence="2 5" id="KW-0575">Peroxidase</keyword>
<evidence type="ECO:0000256" key="2">
    <source>
        <dbReference type="ARBA" id="ARBA00022559"/>
    </source>
</evidence>
<dbReference type="GO" id="GO:0034599">
    <property type="term" value="P:cellular response to oxidative stress"/>
    <property type="evidence" value="ECO:0007669"/>
    <property type="project" value="TreeGrafter"/>
</dbReference>
<dbReference type="PIRSF" id="PIRSF000303">
    <property type="entry name" value="Glutathion_perox"/>
    <property type="match status" value="1"/>
</dbReference>
<organism evidence="6 7">
    <name type="scientific">Croceicoccus marinus</name>
    <dbReference type="NCBI Taxonomy" id="450378"/>
    <lineage>
        <taxon>Bacteria</taxon>
        <taxon>Pseudomonadati</taxon>
        <taxon>Pseudomonadota</taxon>
        <taxon>Alphaproteobacteria</taxon>
        <taxon>Sphingomonadales</taxon>
        <taxon>Erythrobacteraceae</taxon>
        <taxon>Croceicoccus</taxon>
    </lineage>
</organism>
<name>A0A1Z1FCI2_9SPHN</name>
<dbReference type="RefSeq" id="WP_066848855.1">
    <property type="nucleotide sequence ID" value="NZ_CP019602.1"/>
</dbReference>